<evidence type="ECO:0000313" key="1">
    <source>
        <dbReference type="EMBL" id="CRK08142.1"/>
    </source>
</evidence>
<reference evidence="2" key="1">
    <citation type="submission" date="2015-05" db="EMBL/GenBank/DDBJ databases">
        <authorList>
            <person name="Fogelqvist Johan"/>
        </authorList>
    </citation>
    <scope>NUCLEOTIDE SEQUENCE [LARGE SCALE GENOMIC DNA]</scope>
</reference>
<feature type="non-terminal residue" evidence="1">
    <location>
        <position position="1"/>
    </location>
</feature>
<accession>A0A0G4KKP3</accession>
<name>A0A0G4KKP3_VERLO</name>
<gene>
    <name evidence="1" type="ORF">BN1723_020935</name>
</gene>
<dbReference type="Proteomes" id="UP000045706">
    <property type="component" value="Unassembled WGS sequence"/>
</dbReference>
<feature type="non-terminal residue" evidence="1">
    <location>
        <position position="85"/>
    </location>
</feature>
<protein>
    <submittedName>
        <fullName evidence="1">Uncharacterized protein</fullName>
    </submittedName>
</protein>
<evidence type="ECO:0000313" key="2">
    <source>
        <dbReference type="Proteomes" id="UP000045706"/>
    </source>
</evidence>
<dbReference type="EMBL" id="CVQI01001247">
    <property type="protein sequence ID" value="CRK08142.1"/>
    <property type="molecule type" value="Genomic_DNA"/>
</dbReference>
<sequence length="85" mass="9163">VAKSNAPYDEEQLGKVLLNPDARVSVDKKTSSLTYAPNFMKQSEKTVKTSAAKATQDMMETLAKKTVSSNSKVGVDVEDISAINI</sequence>
<dbReference type="AlphaFoldDB" id="A0A0G4KKP3"/>
<proteinExistence type="predicted"/>
<organism evidence="1 2">
    <name type="scientific">Verticillium longisporum</name>
    <name type="common">Verticillium dahliae var. longisporum</name>
    <dbReference type="NCBI Taxonomy" id="100787"/>
    <lineage>
        <taxon>Eukaryota</taxon>
        <taxon>Fungi</taxon>
        <taxon>Dikarya</taxon>
        <taxon>Ascomycota</taxon>
        <taxon>Pezizomycotina</taxon>
        <taxon>Sordariomycetes</taxon>
        <taxon>Hypocreomycetidae</taxon>
        <taxon>Glomerellales</taxon>
        <taxon>Plectosphaerellaceae</taxon>
        <taxon>Verticillium</taxon>
    </lineage>
</organism>